<dbReference type="EMBL" id="CM042057">
    <property type="protein sequence ID" value="KAI3692304.1"/>
    <property type="molecule type" value="Genomic_DNA"/>
</dbReference>
<dbReference type="Proteomes" id="UP001055879">
    <property type="component" value="Linkage Group LG11"/>
</dbReference>
<organism evidence="1 2">
    <name type="scientific">Arctium lappa</name>
    <name type="common">Greater burdock</name>
    <name type="synonym">Lappa major</name>
    <dbReference type="NCBI Taxonomy" id="4217"/>
    <lineage>
        <taxon>Eukaryota</taxon>
        <taxon>Viridiplantae</taxon>
        <taxon>Streptophyta</taxon>
        <taxon>Embryophyta</taxon>
        <taxon>Tracheophyta</taxon>
        <taxon>Spermatophyta</taxon>
        <taxon>Magnoliopsida</taxon>
        <taxon>eudicotyledons</taxon>
        <taxon>Gunneridae</taxon>
        <taxon>Pentapetalae</taxon>
        <taxon>asterids</taxon>
        <taxon>campanulids</taxon>
        <taxon>Asterales</taxon>
        <taxon>Asteraceae</taxon>
        <taxon>Carduoideae</taxon>
        <taxon>Cardueae</taxon>
        <taxon>Arctiinae</taxon>
        <taxon>Arctium</taxon>
    </lineage>
</organism>
<accession>A0ACB8Z4Y9</accession>
<protein>
    <submittedName>
        <fullName evidence="1">Uncharacterized protein</fullName>
    </submittedName>
</protein>
<name>A0ACB8Z4Y9_ARCLA</name>
<evidence type="ECO:0000313" key="1">
    <source>
        <dbReference type="EMBL" id="KAI3692304.1"/>
    </source>
</evidence>
<sequence length="331" mass="36763">MEFNHNSKKEEPFNDSSMTRTFSEYDIEEFLKQSDADHRNHTPIAAGGIFSDTVVFGNDDRKTYACSPDLPLHYRNPDNANRFQSCGGMTGNPLWSQNHTPKNSGVTMTMDSQSSICADSPTSDTKPKRRDNHVIGATSDDEQSDDDDTEIEAGQCEQSTDQMDDKRIKRMVSNRESARRSRKRKQAQLTDLEQQVEQLQGEYSTLFKQLTNASQQFKDASTNNRVLKSDVEALRAKVKLAEDMVARGSLTSSLSHLLQNHLTTPQLFNNQNMSRMGNVSPTITVLGDDHGLSVPGQHVMVGLGANADIFNGNIKNGINSEAGSCLTDIWP</sequence>
<proteinExistence type="predicted"/>
<gene>
    <name evidence="1" type="ORF">L6452_32118</name>
</gene>
<comment type="caution">
    <text evidence="1">The sequence shown here is derived from an EMBL/GenBank/DDBJ whole genome shotgun (WGS) entry which is preliminary data.</text>
</comment>
<evidence type="ECO:0000313" key="2">
    <source>
        <dbReference type="Proteomes" id="UP001055879"/>
    </source>
</evidence>
<reference evidence="2" key="1">
    <citation type="journal article" date="2022" name="Mol. Ecol. Resour.">
        <title>The genomes of chicory, endive, great burdock and yacon provide insights into Asteraceae palaeo-polyploidization history and plant inulin production.</title>
        <authorList>
            <person name="Fan W."/>
            <person name="Wang S."/>
            <person name="Wang H."/>
            <person name="Wang A."/>
            <person name="Jiang F."/>
            <person name="Liu H."/>
            <person name="Zhao H."/>
            <person name="Xu D."/>
            <person name="Zhang Y."/>
        </authorList>
    </citation>
    <scope>NUCLEOTIDE SEQUENCE [LARGE SCALE GENOMIC DNA]</scope>
    <source>
        <strain evidence="2">cv. Niubang</strain>
    </source>
</reference>
<reference evidence="1 2" key="2">
    <citation type="journal article" date="2022" name="Mol. Ecol. Resour.">
        <title>The genomes of chicory, endive, great burdock and yacon provide insights into Asteraceae paleo-polyploidization history and plant inulin production.</title>
        <authorList>
            <person name="Fan W."/>
            <person name="Wang S."/>
            <person name="Wang H."/>
            <person name="Wang A."/>
            <person name="Jiang F."/>
            <person name="Liu H."/>
            <person name="Zhao H."/>
            <person name="Xu D."/>
            <person name="Zhang Y."/>
        </authorList>
    </citation>
    <scope>NUCLEOTIDE SEQUENCE [LARGE SCALE GENOMIC DNA]</scope>
    <source>
        <strain evidence="2">cv. Niubang</strain>
    </source>
</reference>
<keyword evidence="2" id="KW-1185">Reference proteome</keyword>